<feature type="domain" description="3-dehydroquinate synthase C-terminal" evidence="4">
    <location>
        <begin position="201"/>
        <end position="330"/>
    </location>
</feature>
<protein>
    <submittedName>
        <fullName evidence="5">3-dehydroquinate synthase</fullName>
        <ecNumber evidence="5">4.2.3.4</ecNumber>
    </submittedName>
</protein>
<dbReference type="PANTHER" id="PTHR43622:SF3">
    <property type="entry name" value="2-EPI-5-EPI-VALIOLONE SYNTHASE"/>
    <property type="match status" value="1"/>
</dbReference>
<keyword evidence="6" id="KW-1185">Reference proteome</keyword>
<proteinExistence type="predicted"/>
<evidence type="ECO:0000259" key="3">
    <source>
        <dbReference type="Pfam" id="PF01761"/>
    </source>
</evidence>
<dbReference type="Gene3D" id="1.20.1090.10">
    <property type="entry name" value="Dehydroquinate synthase-like - alpha domain"/>
    <property type="match status" value="1"/>
</dbReference>
<keyword evidence="2" id="KW-0520">NAD</keyword>
<dbReference type="Proteomes" id="UP000008229">
    <property type="component" value="Chromosome"/>
</dbReference>
<comment type="cofactor">
    <cofactor evidence="1">
        <name>NAD(+)</name>
        <dbReference type="ChEBI" id="CHEBI:57540"/>
    </cofactor>
</comment>
<dbReference type="KEGG" id="cwo:Cwoe_1465"/>
<accession>D3EZ19</accession>
<evidence type="ECO:0000313" key="5">
    <source>
        <dbReference type="EMBL" id="ADB49893.1"/>
    </source>
</evidence>
<dbReference type="Gene3D" id="3.40.50.1970">
    <property type="match status" value="1"/>
</dbReference>
<dbReference type="HOGENOM" id="CLU_001201_0_4_11"/>
<sequence length="386" mass="42343">MGVTFEKGKQEGHMRWRVRPTEGFAPFDVVLSPGALTDGAEAPAGLFDERDARGERRRLIVIDKRVAKRHRAGVERLYRQGGAFELFEIEVSERIKNVETVLSIIAEVRRLRLGRDDVLVAIGGGVMADVVGAAASMLHKGMRYEVGATTLTAIGDAGYAGKRRVNLEGEKNVVGGIWTPRYVLGDVTTMKTLDPRHVRSGLAEAHKVAVMRDGRLLRLLEEDGPDLIKERFCGETPSAELLQRMIDAPLRRIAADPRDSERERWLDSHHLLAHPIERETAGEVSHGEAVAICGAVMAHVALKRDCIREPMFKRIVGVLRELGLPVTHELATEPRFVIGALQSAVQQRGAQNIPVPSEVGGNAFLHDVDATEIMLAARVLADPDAA</sequence>
<dbReference type="STRING" id="469383.Cwoe_1465"/>
<evidence type="ECO:0000256" key="1">
    <source>
        <dbReference type="ARBA" id="ARBA00001911"/>
    </source>
</evidence>
<dbReference type="SUPFAM" id="SSF56796">
    <property type="entry name" value="Dehydroquinate synthase-like"/>
    <property type="match status" value="1"/>
</dbReference>
<dbReference type="PANTHER" id="PTHR43622">
    <property type="entry name" value="3-DEHYDROQUINATE SYNTHASE"/>
    <property type="match status" value="1"/>
</dbReference>
<dbReference type="EMBL" id="CP001854">
    <property type="protein sequence ID" value="ADB49893.1"/>
    <property type="molecule type" value="Genomic_DNA"/>
</dbReference>
<gene>
    <name evidence="5" type="ordered locus">Cwoe_1465</name>
</gene>
<feature type="domain" description="3-dehydroquinate synthase N-terminal" evidence="3">
    <location>
        <begin position="88"/>
        <end position="199"/>
    </location>
</feature>
<dbReference type="InterPro" id="IPR050071">
    <property type="entry name" value="Dehydroquinate_synthase"/>
</dbReference>
<reference evidence="6" key="2">
    <citation type="submission" date="2010-01" db="EMBL/GenBank/DDBJ databases">
        <title>The complete genome of Conexibacter woesei DSM 14684.</title>
        <authorList>
            <consortium name="US DOE Joint Genome Institute (JGI-PGF)"/>
            <person name="Lucas S."/>
            <person name="Copeland A."/>
            <person name="Lapidus A."/>
            <person name="Glavina del Rio T."/>
            <person name="Dalin E."/>
            <person name="Tice H."/>
            <person name="Bruce D."/>
            <person name="Goodwin L."/>
            <person name="Pitluck S."/>
            <person name="Kyrpides N."/>
            <person name="Mavromatis K."/>
            <person name="Ivanova N."/>
            <person name="Mikhailova N."/>
            <person name="Chertkov O."/>
            <person name="Brettin T."/>
            <person name="Detter J.C."/>
            <person name="Han C."/>
            <person name="Larimer F."/>
            <person name="Land M."/>
            <person name="Hauser L."/>
            <person name="Markowitz V."/>
            <person name="Cheng J.-F."/>
            <person name="Hugenholtz P."/>
            <person name="Woyke T."/>
            <person name="Wu D."/>
            <person name="Pukall R."/>
            <person name="Steenblock K."/>
            <person name="Schneider S."/>
            <person name="Klenk H.-P."/>
            <person name="Eisen J.A."/>
        </authorList>
    </citation>
    <scope>NUCLEOTIDE SEQUENCE [LARGE SCALE GENOMIC DNA]</scope>
    <source>
        <strain evidence="6">DSM 14684 / CIP 108061 / JCM 11494 / NBRC 100937 / ID131577</strain>
    </source>
</reference>
<dbReference type="AlphaFoldDB" id="D3EZ19"/>
<dbReference type="eggNOG" id="COG0337">
    <property type="taxonomic scope" value="Bacteria"/>
</dbReference>
<name>D3EZ19_CONWI</name>
<dbReference type="Pfam" id="PF01761">
    <property type="entry name" value="DHQ_synthase"/>
    <property type="match status" value="1"/>
</dbReference>
<dbReference type="OrthoDB" id="9806583at2"/>
<reference evidence="5 6" key="1">
    <citation type="journal article" date="2010" name="Stand. Genomic Sci.">
        <title>Complete genome sequence of Conexibacter woesei type strain (ID131577).</title>
        <authorList>
            <person name="Pukall R."/>
            <person name="Lapidus A."/>
            <person name="Glavina Del Rio T."/>
            <person name="Copeland A."/>
            <person name="Tice H."/>
            <person name="Cheng J.-F."/>
            <person name="Lucas S."/>
            <person name="Chen F."/>
            <person name="Nolan M."/>
            <person name="Bruce D."/>
            <person name="Goodwin L."/>
            <person name="Pitluck S."/>
            <person name="Mavromatis K."/>
            <person name="Ivanova N."/>
            <person name="Ovchinnikova G."/>
            <person name="Pati A."/>
            <person name="Chen A."/>
            <person name="Palaniappan K."/>
            <person name="Land M."/>
            <person name="Hauser L."/>
            <person name="Chang Y.-J."/>
            <person name="Jeffries C.D."/>
            <person name="Chain P."/>
            <person name="Meincke L."/>
            <person name="Sims D."/>
            <person name="Brettin T."/>
            <person name="Detter J.C."/>
            <person name="Rohde M."/>
            <person name="Goeker M."/>
            <person name="Bristow J."/>
            <person name="Eisen J.A."/>
            <person name="Markowitz V."/>
            <person name="Kyrpides N.C."/>
            <person name="Klenk H.-P."/>
            <person name="Hugenholtz P."/>
        </authorList>
    </citation>
    <scope>NUCLEOTIDE SEQUENCE [LARGE SCALE GENOMIC DNA]</scope>
    <source>
        <strain evidence="6">DSM 14684 / CIP 108061 / JCM 11494 / NBRC 100937 / ID131577</strain>
    </source>
</reference>
<keyword evidence="5" id="KW-0456">Lyase</keyword>
<evidence type="ECO:0000313" key="6">
    <source>
        <dbReference type="Proteomes" id="UP000008229"/>
    </source>
</evidence>
<dbReference type="RefSeq" id="WP_012932944.1">
    <property type="nucleotide sequence ID" value="NC_013739.1"/>
</dbReference>
<evidence type="ECO:0000256" key="2">
    <source>
        <dbReference type="ARBA" id="ARBA00023027"/>
    </source>
</evidence>
<dbReference type="InterPro" id="IPR056179">
    <property type="entry name" value="DHQS_C"/>
</dbReference>
<dbReference type="InterPro" id="IPR030960">
    <property type="entry name" value="DHQS/DOIS_N"/>
</dbReference>
<dbReference type="EC" id="4.2.3.4" evidence="5"/>
<evidence type="ECO:0000259" key="4">
    <source>
        <dbReference type="Pfam" id="PF24621"/>
    </source>
</evidence>
<organism evidence="5 6">
    <name type="scientific">Conexibacter woesei (strain DSM 14684 / CCUG 47730 / CIP 108061 / JCM 11494 / NBRC 100937 / ID131577)</name>
    <dbReference type="NCBI Taxonomy" id="469383"/>
    <lineage>
        <taxon>Bacteria</taxon>
        <taxon>Bacillati</taxon>
        <taxon>Actinomycetota</taxon>
        <taxon>Thermoleophilia</taxon>
        <taxon>Solirubrobacterales</taxon>
        <taxon>Conexibacteraceae</taxon>
        <taxon>Conexibacter</taxon>
    </lineage>
</organism>
<dbReference type="GO" id="GO:0003856">
    <property type="term" value="F:3-dehydroquinate synthase activity"/>
    <property type="evidence" value="ECO:0007669"/>
    <property type="project" value="UniProtKB-EC"/>
</dbReference>
<dbReference type="Pfam" id="PF24621">
    <property type="entry name" value="DHQS_C"/>
    <property type="match status" value="1"/>
</dbReference>